<evidence type="ECO:0000313" key="11">
    <source>
        <dbReference type="Proteomes" id="UP001073227"/>
    </source>
</evidence>
<evidence type="ECO:0000256" key="5">
    <source>
        <dbReference type="ARBA" id="ARBA00037918"/>
    </source>
</evidence>
<accession>A0ABT3ZED6</accession>
<protein>
    <recommendedName>
        <fullName evidence="7">Glycerol dehydrogenase</fullName>
        <ecNumber evidence="6">1.1.1.6</ecNumber>
    </recommendedName>
</protein>
<feature type="domain" description="Alcohol dehydrogenase iron-type/glycerol dehydrogenase GldA" evidence="9">
    <location>
        <begin position="9"/>
        <end position="151"/>
    </location>
</feature>
<dbReference type="Gene3D" id="1.20.1090.10">
    <property type="entry name" value="Dehydroquinate synthase-like - alpha domain"/>
    <property type="match status" value="1"/>
</dbReference>
<keyword evidence="2" id="KW-0479">Metal-binding</keyword>
<dbReference type="PANTHER" id="PTHR43616">
    <property type="entry name" value="GLYCEROL DEHYDROGENASE"/>
    <property type="match status" value="1"/>
</dbReference>
<dbReference type="PIRSF" id="PIRSF000112">
    <property type="entry name" value="Glycerol_dehydrogenase"/>
    <property type="match status" value="1"/>
</dbReference>
<keyword evidence="11" id="KW-1185">Reference proteome</keyword>
<evidence type="ECO:0000256" key="8">
    <source>
        <dbReference type="ARBA" id="ARBA00049006"/>
    </source>
</evidence>
<comment type="similarity">
    <text evidence="1">Belongs to the iron-containing alcohol dehydrogenase family.</text>
</comment>
<evidence type="ECO:0000256" key="2">
    <source>
        <dbReference type="ARBA" id="ARBA00022723"/>
    </source>
</evidence>
<comment type="caution">
    <text evidence="10">The sequence shown here is derived from an EMBL/GenBank/DDBJ whole genome shotgun (WGS) entry which is preliminary data.</text>
</comment>
<comment type="pathway">
    <text evidence="5">Polyol metabolism; glycerol fermentation; glycerone phosphate from glycerol (oxidative route): step 1/2.</text>
</comment>
<dbReference type="PANTHER" id="PTHR43616:SF5">
    <property type="entry name" value="GLYCEROL DEHYDROGENASE 1"/>
    <property type="match status" value="1"/>
</dbReference>
<dbReference type="InterPro" id="IPR016205">
    <property type="entry name" value="Glycerol_DH"/>
</dbReference>
<comment type="catalytic activity">
    <reaction evidence="8">
        <text>glycerol + NAD(+) = dihydroxyacetone + NADH + H(+)</text>
        <dbReference type="Rhea" id="RHEA:13769"/>
        <dbReference type="ChEBI" id="CHEBI:15378"/>
        <dbReference type="ChEBI" id="CHEBI:16016"/>
        <dbReference type="ChEBI" id="CHEBI:17754"/>
        <dbReference type="ChEBI" id="CHEBI:57540"/>
        <dbReference type="ChEBI" id="CHEBI:57945"/>
        <dbReference type="EC" id="1.1.1.6"/>
    </reaction>
</comment>
<evidence type="ECO:0000256" key="7">
    <source>
        <dbReference type="ARBA" id="ARBA00040132"/>
    </source>
</evidence>
<dbReference type="CDD" id="cd08170">
    <property type="entry name" value="GlyDH"/>
    <property type="match status" value="1"/>
</dbReference>
<evidence type="ECO:0000256" key="4">
    <source>
        <dbReference type="ARBA" id="ARBA00023027"/>
    </source>
</evidence>
<dbReference type="SUPFAM" id="SSF56796">
    <property type="entry name" value="Dehydroquinate synthase-like"/>
    <property type="match status" value="1"/>
</dbReference>
<dbReference type="EMBL" id="JAOVZR010000001">
    <property type="protein sequence ID" value="MCY0150118.1"/>
    <property type="molecule type" value="Genomic_DNA"/>
</dbReference>
<dbReference type="InterPro" id="IPR001670">
    <property type="entry name" value="ADH_Fe/GldA"/>
</dbReference>
<dbReference type="InterPro" id="IPR018211">
    <property type="entry name" value="ADH_Fe_CS"/>
</dbReference>
<dbReference type="Gene3D" id="3.40.50.1970">
    <property type="match status" value="1"/>
</dbReference>
<dbReference type="PROSITE" id="PS00913">
    <property type="entry name" value="ADH_IRON_1"/>
    <property type="match status" value="1"/>
</dbReference>
<reference evidence="10" key="1">
    <citation type="submission" date="2022-10" db="EMBL/GenBank/DDBJ databases">
        <title>Hoeflea sp. G2-23, isolated from marine algae.</title>
        <authorList>
            <person name="Kristyanto S."/>
            <person name="Kim J.M."/>
            <person name="Jeon C.O."/>
        </authorList>
    </citation>
    <scope>NUCLEOTIDE SEQUENCE</scope>
    <source>
        <strain evidence="10">G2-23</strain>
    </source>
</reference>
<dbReference type="RefSeq" id="WP_267655557.1">
    <property type="nucleotide sequence ID" value="NZ_JAOVZR010000001.1"/>
</dbReference>
<evidence type="ECO:0000256" key="1">
    <source>
        <dbReference type="ARBA" id="ARBA00007358"/>
    </source>
</evidence>
<dbReference type="Pfam" id="PF00465">
    <property type="entry name" value="Fe-ADH"/>
    <property type="match status" value="1"/>
</dbReference>
<name>A0ABT3ZED6_9HYPH</name>
<dbReference type="Proteomes" id="UP001073227">
    <property type="component" value="Unassembled WGS sequence"/>
</dbReference>
<keyword evidence="3" id="KW-0560">Oxidoreductase</keyword>
<keyword evidence="4" id="KW-0520">NAD</keyword>
<gene>
    <name evidence="10" type="ORF">OEG84_21025</name>
</gene>
<sequence length="353" mass="37673">MTTRIFGAPHLYIQGPDTLERLPELLSGLGSKVFMVADPFVAERYGSRLAELLGPSAVVAAFGGECTSAEIDRMVGLADSHGADVIVGMGGGKAIDTSKGVRIKRGGRIVIVPTIASNDSPTSRLSVIYKEDHSISEVRLMATNPDAVLVDSKLIVEAPVRFFLSGVGDALSKKYEAIQCVNSGATNFYGGAQTECLRAIANHCDVVLRRDAVIAANDVRAHRTSPEVESVIEAAVLLSGLAFENGGLSIAHSLTRGFSVIPALQAFLHGEQVGFGTLVQLAMTPDSYAERDEFFQLLGELGLPRRLSDFGGTDEDAERIAQVTFESSPYIRNFERPVTAAIIAGAIRSLEQH</sequence>
<dbReference type="NCBIfam" id="NF006941">
    <property type="entry name" value="PRK09423.1"/>
    <property type="match status" value="1"/>
</dbReference>
<organism evidence="10 11">
    <name type="scientific">Hoeflea algicola</name>
    <dbReference type="NCBI Taxonomy" id="2983763"/>
    <lineage>
        <taxon>Bacteria</taxon>
        <taxon>Pseudomonadati</taxon>
        <taxon>Pseudomonadota</taxon>
        <taxon>Alphaproteobacteria</taxon>
        <taxon>Hyphomicrobiales</taxon>
        <taxon>Rhizobiaceae</taxon>
        <taxon>Hoeflea</taxon>
    </lineage>
</organism>
<evidence type="ECO:0000256" key="3">
    <source>
        <dbReference type="ARBA" id="ARBA00023002"/>
    </source>
</evidence>
<proteinExistence type="inferred from homology"/>
<dbReference type="EC" id="1.1.1.6" evidence="6"/>
<evidence type="ECO:0000313" key="10">
    <source>
        <dbReference type="EMBL" id="MCY0150118.1"/>
    </source>
</evidence>
<evidence type="ECO:0000256" key="6">
    <source>
        <dbReference type="ARBA" id="ARBA00039147"/>
    </source>
</evidence>
<evidence type="ECO:0000259" key="9">
    <source>
        <dbReference type="Pfam" id="PF00465"/>
    </source>
</evidence>